<name>A0A8J7LYG1_9BACT</name>
<dbReference type="Gene3D" id="3.40.50.2300">
    <property type="match status" value="2"/>
</dbReference>
<sequence>MRLFLLTLALILCCTTTCRAGDVIVVADGKLRPVVEIVSGISKTLKTPLRTYSPVQVRGRLETVVAEEQAKVVVALGKEALAEALHLPTHILVIYDMVVVPPPISRPNTTGFYMATPAREYAEFISNHLHDAFTQIAVIGSREQIHLLARGDSSRLSTYSVRNTYDFVTTLQQLGSADAILLLPDISMLTQTALDEAYLLSFKRKIPLLGVSEKHVKDGALFALVVDPVNVGRLIGEYASRALKGANVGQLPPSPPRKFELFLNLDTARKMGIRVPEDLLRMAKRTYP</sequence>
<protein>
    <recommendedName>
        <fullName evidence="4">ABC transporter substrate-binding protein</fullName>
    </recommendedName>
</protein>
<evidence type="ECO:0008006" key="4">
    <source>
        <dbReference type="Google" id="ProtNLM"/>
    </source>
</evidence>
<feature type="signal peptide" evidence="1">
    <location>
        <begin position="1"/>
        <end position="20"/>
    </location>
</feature>
<feature type="chain" id="PRO_5035309389" description="ABC transporter substrate-binding protein" evidence="1">
    <location>
        <begin position="21"/>
        <end position="288"/>
    </location>
</feature>
<dbReference type="PANTHER" id="PTHR35271">
    <property type="entry name" value="ABC TRANSPORTER, SUBSTRATE-BINDING LIPOPROTEIN-RELATED"/>
    <property type="match status" value="1"/>
</dbReference>
<accession>A0A8J7LYG1</accession>
<dbReference type="RefSeq" id="WP_199383903.1">
    <property type="nucleotide sequence ID" value="NZ_JAEMHM010000007.1"/>
</dbReference>
<keyword evidence="3" id="KW-1185">Reference proteome</keyword>
<evidence type="ECO:0000256" key="1">
    <source>
        <dbReference type="SAM" id="SignalP"/>
    </source>
</evidence>
<dbReference type="AlphaFoldDB" id="A0A8J7LYG1"/>
<dbReference type="Pfam" id="PF04392">
    <property type="entry name" value="ABC_sub_bind"/>
    <property type="match status" value="1"/>
</dbReference>
<comment type="caution">
    <text evidence="2">The sequence shown here is derived from an EMBL/GenBank/DDBJ whole genome shotgun (WGS) entry which is preliminary data.</text>
</comment>
<proteinExistence type="predicted"/>
<dbReference type="Proteomes" id="UP000636888">
    <property type="component" value="Unassembled WGS sequence"/>
</dbReference>
<organism evidence="2 3">
    <name type="scientific">Geomesophilobacter sediminis</name>
    <dbReference type="NCBI Taxonomy" id="2798584"/>
    <lineage>
        <taxon>Bacteria</taxon>
        <taxon>Pseudomonadati</taxon>
        <taxon>Thermodesulfobacteriota</taxon>
        <taxon>Desulfuromonadia</taxon>
        <taxon>Geobacterales</taxon>
        <taxon>Geobacteraceae</taxon>
        <taxon>Geomesophilobacter</taxon>
    </lineage>
</organism>
<dbReference type="InterPro" id="IPR007487">
    <property type="entry name" value="ABC_transpt-TYRBP-like"/>
</dbReference>
<evidence type="ECO:0000313" key="3">
    <source>
        <dbReference type="Proteomes" id="UP000636888"/>
    </source>
</evidence>
<evidence type="ECO:0000313" key="2">
    <source>
        <dbReference type="EMBL" id="MBJ6725011.1"/>
    </source>
</evidence>
<reference evidence="2" key="1">
    <citation type="submission" date="2020-12" db="EMBL/GenBank/DDBJ databases">
        <title>Geomonas sp. Red875, isolated from river sediment.</title>
        <authorList>
            <person name="Xu Z."/>
            <person name="Zhang Z."/>
            <person name="Masuda Y."/>
            <person name="Itoh H."/>
            <person name="Senoo K."/>
        </authorList>
    </citation>
    <scope>NUCLEOTIDE SEQUENCE</scope>
    <source>
        <strain evidence="2">Red875</strain>
    </source>
</reference>
<dbReference type="PANTHER" id="PTHR35271:SF1">
    <property type="entry name" value="ABC TRANSPORTER, SUBSTRATE-BINDING LIPOPROTEIN"/>
    <property type="match status" value="1"/>
</dbReference>
<keyword evidence="1" id="KW-0732">Signal</keyword>
<dbReference type="EMBL" id="JAEMHM010000007">
    <property type="protein sequence ID" value="MBJ6725011.1"/>
    <property type="molecule type" value="Genomic_DNA"/>
</dbReference>
<gene>
    <name evidence="2" type="ORF">JFN93_09850</name>
</gene>